<accession>A0A6H5GA48</accession>
<organism evidence="7 8">
    <name type="scientific">Nesidiocoris tenuis</name>
    <dbReference type="NCBI Taxonomy" id="355587"/>
    <lineage>
        <taxon>Eukaryota</taxon>
        <taxon>Metazoa</taxon>
        <taxon>Ecdysozoa</taxon>
        <taxon>Arthropoda</taxon>
        <taxon>Hexapoda</taxon>
        <taxon>Insecta</taxon>
        <taxon>Pterygota</taxon>
        <taxon>Neoptera</taxon>
        <taxon>Paraneoptera</taxon>
        <taxon>Hemiptera</taxon>
        <taxon>Heteroptera</taxon>
        <taxon>Panheteroptera</taxon>
        <taxon>Cimicomorpha</taxon>
        <taxon>Miridae</taxon>
        <taxon>Dicyphina</taxon>
        <taxon>Nesidiocoris</taxon>
    </lineage>
</organism>
<dbReference type="GO" id="GO:0071004">
    <property type="term" value="C:U2-type prespliceosome"/>
    <property type="evidence" value="ECO:0007669"/>
    <property type="project" value="TreeGrafter"/>
</dbReference>
<keyword evidence="2" id="KW-0507">mRNA processing</keyword>
<dbReference type="GO" id="GO:0005685">
    <property type="term" value="C:U1 snRNP"/>
    <property type="evidence" value="ECO:0007669"/>
    <property type="project" value="TreeGrafter"/>
</dbReference>
<reference evidence="7 8" key="1">
    <citation type="submission" date="2020-02" db="EMBL/GenBank/DDBJ databases">
        <authorList>
            <person name="Ferguson B K."/>
        </authorList>
    </citation>
    <scope>NUCLEOTIDE SEQUENCE [LARGE SCALE GENOMIC DNA]</scope>
</reference>
<evidence type="ECO:0000256" key="1">
    <source>
        <dbReference type="ARBA" id="ARBA00004123"/>
    </source>
</evidence>
<dbReference type="Gene3D" id="1.25.40.10">
    <property type="entry name" value="Tetratricopeptide repeat domain"/>
    <property type="match status" value="1"/>
</dbReference>
<evidence type="ECO:0000256" key="3">
    <source>
        <dbReference type="ARBA" id="ARBA00022737"/>
    </source>
</evidence>
<feature type="region of interest" description="Disordered" evidence="6">
    <location>
        <begin position="1"/>
        <end position="53"/>
    </location>
</feature>
<feature type="compositionally biased region" description="Low complexity" evidence="6">
    <location>
        <begin position="301"/>
        <end position="312"/>
    </location>
</feature>
<feature type="compositionally biased region" description="Low complexity" evidence="6">
    <location>
        <begin position="282"/>
        <end position="292"/>
    </location>
</feature>
<dbReference type="Pfam" id="PF23241">
    <property type="entry name" value="HAT_PRP39_C"/>
    <property type="match status" value="1"/>
</dbReference>
<dbReference type="OrthoDB" id="10265668at2759"/>
<feature type="compositionally biased region" description="Basic and acidic residues" evidence="6">
    <location>
        <begin position="235"/>
        <end position="245"/>
    </location>
</feature>
<evidence type="ECO:0000313" key="7">
    <source>
        <dbReference type="EMBL" id="CAA9999729.1"/>
    </source>
</evidence>
<evidence type="ECO:0000256" key="2">
    <source>
        <dbReference type="ARBA" id="ARBA00022664"/>
    </source>
</evidence>
<keyword evidence="4" id="KW-0508">mRNA splicing</keyword>
<dbReference type="InterPro" id="IPR059164">
    <property type="entry name" value="HAT_PRP39_C"/>
</dbReference>
<dbReference type="AlphaFoldDB" id="A0A6H5GA48"/>
<name>A0A6H5GA48_9HEMI</name>
<keyword evidence="8" id="KW-1185">Reference proteome</keyword>
<keyword evidence="3" id="KW-0677">Repeat</keyword>
<dbReference type="GO" id="GO:0000243">
    <property type="term" value="C:commitment complex"/>
    <property type="evidence" value="ECO:0007669"/>
    <property type="project" value="TreeGrafter"/>
</dbReference>
<dbReference type="GO" id="GO:0030627">
    <property type="term" value="F:pre-mRNA 5'-splice site binding"/>
    <property type="evidence" value="ECO:0007669"/>
    <property type="project" value="TreeGrafter"/>
</dbReference>
<evidence type="ECO:0000256" key="5">
    <source>
        <dbReference type="ARBA" id="ARBA00023242"/>
    </source>
</evidence>
<proteinExistence type="predicted"/>
<dbReference type="Proteomes" id="UP000479000">
    <property type="component" value="Unassembled WGS sequence"/>
</dbReference>
<dbReference type="PANTHER" id="PTHR17204">
    <property type="entry name" value="PRE-MRNA PROCESSING PROTEIN PRP39-RELATED"/>
    <property type="match status" value="1"/>
</dbReference>
<protein>
    <submittedName>
        <fullName evidence="7">Uncharacterized protein</fullName>
    </submittedName>
</protein>
<evidence type="ECO:0000313" key="8">
    <source>
        <dbReference type="Proteomes" id="UP000479000"/>
    </source>
</evidence>
<dbReference type="GO" id="GO:0000395">
    <property type="term" value="P:mRNA 5'-splice site recognition"/>
    <property type="evidence" value="ECO:0007669"/>
    <property type="project" value="TreeGrafter"/>
</dbReference>
<keyword evidence="5" id="KW-0539">Nucleus</keyword>
<dbReference type="InterPro" id="IPR011990">
    <property type="entry name" value="TPR-like_helical_dom_sf"/>
</dbReference>
<evidence type="ECO:0000256" key="6">
    <source>
        <dbReference type="SAM" id="MobiDB-lite"/>
    </source>
</evidence>
<dbReference type="PANTHER" id="PTHR17204:SF5">
    <property type="entry name" value="PRE-MRNA-PROCESSING FACTOR 39"/>
    <property type="match status" value="1"/>
</dbReference>
<evidence type="ECO:0000256" key="4">
    <source>
        <dbReference type="ARBA" id="ARBA00023187"/>
    </source>
</evidence>
<feature type="region of interest" description="Disordered" evidence="6">
    <location>
        <begin position="235"/>
        <end position="312"/>
    </location>
</feature>
<sequence>MLQRRNPKAAEAARRRKGKNLNRPASLVAVENPLPKERHTPLSHLEVPNPKPFRNLKSTGKQCVMTLLTSLDGRICCSMLIKRATWKQPEKLMMHSSGSTLTAMGTGGSTLSMKEAKGTSQSVKSFSKFVQDNQPNKILSVDEFLELRAEAVQKIKEKGLPNADPTVAPPPGDDLVEEEPNPAIKRPYFHVKPLETAQLNTWRDYLDFEISTGDVKRAVILFERCLIACAMTGSDDSRSKVKNENHGPPQSSMNSGSPGYTNANYTNNYQGGGQAYGGGNSGQYSSQASYNATGNQYGPDQNSSNYQNWNYSQSNYNNTNQSWGGYNYYS</sequence>
<feature type="compositionally biased region" description="Polar residues" evidence="6">
    <location>
        <begin position="248"/>
        <end position="258"/>
    </location>
</feature>
<feature type="compositionally biased region" description="Gly residues" evidence="6">
    <location>
        <begin position="270"/>
        <end position="281"/>
    </location>
</feature>
<feature type="compositionally biased region" description="Low complexity" evidence="6">
    <location>
        <begin position="259"/>
        <end position="269"/>
    </location>
</feature>
<comment type="subcellular location">
    <subcellularLocation>
        <location evidence="1">Nucleus</location>
    </subcellularLocation>
</comment>
<dbReference type="EMBL" id="CADCXU010009040">
    <property type="protein sequence ID" value="CAA9999729.1"/>
    <property type="molecule type" value="Genomic_DNA"/>
</dbReference>
<gene>
    <name evidence="7" type="ORF">NTEN_LOCUS5994</name>
</gene>